<dbReference type="RefSeq" id="WP_195168558.1">
    <property type="nucleotide sequence ID" value="NZ_CP062983.1"/>
</dbReference>
<name>A0A7S8E537_9CHLR</name>
<evidence type="ECO:0000259" key="1">
    <source>
        <dbReference type="Pfam" id="PF00296"/>
    </source>
</evidence>
<dbReference type="SUPFAM" id="SSF51679">
    <property type="entry name" value="Bacterial luciferase-like"/>
    <property type="match status" value="1"/>
</dbReference>
<dbReference type="InterPro" id="IPR050564">
    <property type="entry name" value="F420-G6PD/mer"/>
</dbReference>
<dbReference type="EMBL" id="CP062983">
    <property type="protein sequence ID" value="QPC80483.1"/>
    <property type="molecule type" value="Genomic_DNA"/>
</dbReference>
<keyword evidence="2" id="KW-0560">Oxidoreductase</keyword>
<dbReference type="PANTHER" id="PTHR43244">
    <property type="match status" value="1"/>
</dbReference>
<organism evidence="2 3">
    <name type="scientific">Phototrophicus methaneseepsis</name>
    <dbReference type="NCBI Taxonomy" id="2710758"/>
    <lineage>
        <taxon>Bacteria</taxon>
        <taxon>Bacillati</taxon>
        <taxon>Chloroflexota</taxon>
        <taxon>Candidatus Thermofontia</taxon>
        <taxon>Phototrophicales</taxon>
        <taxon>Phototrophicaceae</taxon>
        <taxon>Phototrophicus</taxon>
    </lineage>
</organism>
<dbReference type="GO" id="GO:0016705">
    <property type="term" value="F:oxidoreductase activity, acting on paired donors, with incorporation or reduction of molecular oxygen"/>
    <property type="evidence" value="ECO:0007669"/>
    <property type="project" value="InterPro"/>
</dbReference>
<gene>
    <name evidence="2" type="ORF">G4Y79_12200</name>
</gene>
<keyword evidence="3" id="KW-1185">Reference proteome</keyword>
<dbReference type="EC" id="1.-.-.-" evidence="2"/>
<dbReference type="NCBIfam" id="TIGR03617">
    <property type="entry name" value="F420_MSMEG_2256"/>
    <property type="match status" value="1"/>
</dbReference>
<dbReference type="InterPro" id="IPR019919">
    <property type="entry name" value="Lucif-like_OxRdtase_MSMEG_2256"/>
</dbReference>
<evidence type="ECO:0000313" key="3">
    <source>
        <dbReference type="Proteomes" id="UP000594468"/>
    </source>
</evidence>
<accession>A0A7S8E537</accession>
<sequence>MKFDVTIFPNDLNTAADIARQVEAYGFDGLWTAEAQHNPFLPLTHAASATNHINLGTGIAVAFPRSPMVTAQIAWDLAAQSNGRFILGLGTQIKVHIVKRFSAQWDDKPVSQLRDYIGALRKIWQSFQETSGLRYRGDHYSFGVLPPFFNPGPIEHPDIPIYIAGVGPALCRLGGEAANGFHVHSFHTPQYLQDVIRPAIAEGAEKVGRSLSDVSLSCAVFVVTGRNEEEIQRNTIEIKSQIAFYASTPSYRRVLDVHGWGDFGEAMNRLTKEGKWHEMWQHVSDEILHTFAVVAPPEDLPYAVRERYDGLLDRVGYYFPFSPEDETRRIIWEHASQAMSE</sequence>
<dbReference type="KEGG" id="pmet:G4Y79_12200"/>
<dbReference type="PANTHER" id="PTHR43244:SF2">
    <property type="entry name" value="CONSERVED HYPOTHETICAL ALANINE AND PROLINE-RICH PROTEIN"/>
    <property type="match status" value="1"/>
</dbReference>
<dbReference type="Gene3D" id="3.20.20.30">
    <property type="entry name" value="Luciferase-like domain"/>
    <property type="match status" value="1"/>
</dbReference>
<dbReference type="InterPro" id="IPR036661">
    <property type="entry name" value="Luciferase-like_sf"/>
</dbReference>
<evidence type="ECO:0000313" key="2">
    <source>
        <dbReference type="EMBL" id="QPC80483.1"/>
    </source>
</evidence>
<dbReference type="Proteomes" id="UP000594468">
    <property type="component" value="Chromosome"/>
</dbReference>
<dbReference type="AlphaFoldDB" id="A0A7S8E537"/>
<reference evidence="2 3" key="1">
    <citation type="submission" date="2020-02" db="EMBL/GenBank/DDBJ databases">
        <authorList>
            <person name="Zheng R.K."/>
            <person name="Sun C.M."/>
        </authorList>
    </citation>
    <scope>NUCLEOTIDE SEQUENCE [LARGE SCALE GENOMIC DNA]</scope>
    <source>
        <strain evidence="3">rifampicinis</strain>
    </source>
</reference>
<dbReference type="CDD" id="cd01097">
    <property type="entry name" value="Tetrahydromethanopterin_reductase"/>
    <property type="match status" value="1"/>
</dbReference>
<dbReference type="InterPro" id="IPR011251">
    <property type="entry name" value="Luciferase-like_dom"/>
</dbReference>
<protein>
    <submittedName>
        <fullName evidence="2">TIGR03617 family F420-dependent LLM class oxidoreductase</fullName>
        <ecNumber evidence="2">1.-.-.-</ecNumber>
    </submittedName>
</protein>
<feature type="domain" description="Luciferase-like" evidence="1">
    <location>
        <begin position="11"/>
        <end position="310"/>
    </location>
</feature>
<proteinExistence type="predicted"/>
<dbReference type="Pfam" id="PF00296">
    <property type="entry name" value="Bac_luciferase"/>
    <property type="match status" value="1"/>
</dbReference>